<accession>A0A8S3RYE8</accession>
<dbReference type="InterPro" id="IPR041249">
    <property type="entry name" value="HEPN_DZIP3"/>
</dbReference>
<dbReference type="InterPro" id="IPR049050">
    <property type="entry name" value="nSTAND3"/>
</dbReference>
<feature type="domain" description="DZIP3-like HEPN" evidence="2">
    <location>
        <begin position="45"/>
        <end position="181"/>
    </location>
</feature>
<evidence type="ECO:0000259" key="2">
    <source>
        <dbReference type="Pfam" id="PF18738"/>
    </source>
</evidence>
<dbReference type="AlphaFoldDB" id="A0A8S3RYE8"/>
<sequence>MSTSVSRQISSANDEEEENFLHIYKLVVGIGTEAVRDTFDRLFLPSSLVATLKKEEMNIRRLGKKKRLTAKQIDILFPSSGTTSSKLYDISIMVCLIRNLVPVSRPINGFDTLPLTTETSMEADLARIKYYRNEVAHADSDKITTIDFQTKWQDLVGAIIRRGGTKYKNVCDELEQEKLSKNCITDLRQQIAKLQEETRDSIQQLRQDTDNKIETEAGKMDEMLQDTKTEIIVKLEELEGQEIKLVTNMTKIDITQQKLKERVLGLEGEKIESNKRLFEVKMEQDSLRSKLDESKIQNLDVGIKIKEIKTDQQELQKQIGILHAKQYMAAESDIAGREEVRGIKAEIKGRQKHIISKLERLELEQEDPVPRNIREQIKMRIDEWKIKDIKFICTRAYEDVLAKIKSNSCVTVTGGSGSGKSAIVRHISLLLFAESGFDIMIVSSPMELRTITNLDGKHCLNGIGETQATKLSNMKDVFRDDFASGNTPLIISCVDGYVDLLNWLLEHKANINERRQDGSSALYMACQKNYGDVVNILLQNNAEVNLCTEEGVSPLGLPASFAAIYRL</sequence>
<feature type="repeat" description="ANK" evidence="1">
    <location>
        <begin position="517"/>
        <end position="549"/>
    </location>
</feature>
<dbReference type="PANTHER" id="PTHR22677:SF4">
    <property type="entry name" value="USHER SYNDROME TYPE-1G PROTEIN-LIKE PROTEIN"/>
    <property type="match status" value="1"/>
</dbReference>
<keyword evidence="5" id="KW-1185">Reference proteome</keyword>
<dbReference type="PROSITE" id="PS50297">
    <property type="entry name" value="ANK_REP_REGION"/>
    <property type="match status" value="2"/>
</dbReference>
<keyword evidence="1" id="KW-0040">ANK repeat</keyword>
<dbReference type="InterPro" id="IPR039323">
    <property type="entry name" value="ANKRD_45/46/60"/>
</dbReference>
<dbReference type="CDD" id="cd00267">
    <property type="entry name" value="ABC_ATPase"/>
    <property type="match status" value="1"/>
</dbReference>
<dbReference type="InterPro" id="IPR036770">
    <property type="entry name" value="Ankyrin_rpt-contain_sf"/>
</dbReference>
<dbReference type="SUPFAM" id="SSF48403">
    <property type="entry name" value="Ankyrin repeat"/>
    <property type="match status" value="1"/>
</dbReference>
<proteinExistence type="predicted"/>
<dbReference type="InterPro" id="IPR002110">
    <property type="entry name" value="Ankyrin_rpt"/>
</dbReference>
<dbReference type="OrthoDB" id="6106565at2759"/>
<evidence type="ECO:0000313" key="5">
    <source>
        <dbReference type="Proteomes" id="UP000683360"/>
    </source>
</evidence>
<dbReference type="InterPro" id="IPR027417">
    <property type="entry name" value="P-loop_NTPase"/>
</dbReference>
<evidence type="ECO:0000313" key="4">
    <source>
        <dbReference type="EMBL" id="CAG2211373.1"/>
    </source>
</evidence>
<feature type="domain" description="Novel STAND NTPase 3" evidence="3">
    <location>
        <begin position="391"/>
        <end position="453"/>
    </location>
</feature>
<evidence type="ECO:0008006" key="6">
    <source>
        <dbReference type="Google" id="ProtNLM"/>
    </source>
</evidence>
<dbReference type="PANTHER" id="PTHR22677">
    <property type="entry name" value="ANKYRIN REPEAT DOMAIN-CONTAINING PROTEIN 60"/>
    <property type="match status" value="1"/>
</dbReference>
<evidence type="ECO:0000256" key="1">
    <source>
        <dbReference type="PROSITE-ProRule" id="PRU00023"/>
    </source>
</evidence>
<dbReference type="Pfam" id="PF20720">
    <property type="entry name" value="nSTAND3"/>
    <property type="match status" value="1"/>
</dbReference>
<comment type="caution">
    <text evidence="4">The sequence shown here is derived from an EMBL/GenBank/DDBJ whole genome shotgun (WGS) entry which is preliminary data.</text>
</comment>
<dbReference type="Pfam" id="PF18738">
    <property type="entry name" value="HEPN_DZIP3"/>
    <property type="match status" value="1"/>
</dbReference>
<dbReference type="Gene3D" id="1.25.40.20">
    <property type="entry name" value="Ankyrin repeat-containing domain"/>
    <property type="match status" value="1"/>
</dbReference>
<protein>
    <recommendedName>
        <fullName evidence="6">DZIP3-like HEPN domain-containing protein</fullName>
    </recommendedName>
</protein>
<name>A0A8S3RYE8_MYTED</name>
<dbReference type="Pfam" id="PF12796">
    <property type="entry name" value="Ank_2"/>
    <property type="match status" value="1"/>
</dbReference>
<dbReference type="EMBL" id="CAJPWZ010001259">
    <property type="protein sequence ID" value="CAG2211373.1"/>
    <property type="molecule type" value="Genomic_DNA"/>
</dbReference>
<dbReference type="SMART" id="SM00248">
    <property type="entry name" value="ANK"/>
    <property type="match status" value="2"/>
</dbReference>
<gene>
    <name evidence="4" type="ORF">MEDL_25411</name>
</gene>
<feature type="repeat" description="ANK" evidence="1">
    <location>
        <begin position="484"/>
        <end position="516"/>
    </location>
</feature>
<dbReference type="PROSITE" id="PS50088">
    <property type="entry name" value="ANK_REPEAT"/>
    <property type="match status" value="2"/>
</dbReference>
<dbReference type="Proteomes" id="UP000683360">
    <property type="component" value="Unassembled WGS sequence"/>
</dbReference>
<dbReference type="SUPFAM" id="SSF52540">
    <property type="entry name" value="P-loop containing nucleoside triphosphate hydrolases"/>
    <property type="match status" value="2"/>
</dbReference>
<evidence type="ECO:0000259" key="3">
    <source>
        <dbReference type="Pfam" id="PF20720"/>
    </source>
</evidence>
<reference evidence="4" key="1">
    <citation type="submission" date="2021-03" db="EMBL/GenBank/DDBJ databases">
        <authorList>
            <person name="Bekaert M."/>
        </authorList>
    </citation>
    <scope>NUCLEOTIDE SEQUENCE</scope>
</reference>
<organism evidence="4 5">
    <name type="scientific">Mytilus edulis</name>
    <name type="common">Blue mussel</name>
    <dbReference type="NCBI Taxonomy" id="6550"/>
    <lineage>
        <taxon>Eukaryota</taxon>
        <taxon>Metazoa</taxon>
        <taxon>Spiralia</taxon>
        <taxon>Lophotrochozoa</taxon>
        <taxon>Mollusca</taxon>
        <taxon>Bivalvia</taxon>
        <taxon>Autobranchia</taxon>
        <taxon>Pteriomorphia</taxon>
        <taxon>Mytilida</taxon>
        <taxon>Mytiloidea</taxon>
        <taxon>Mytilidae</taxon>
        <taxon>Mytilinae</taxon>
        <taxon>Mytilus</taxon>
    </lineage>
</organism>